<evidence type="ECO:0000313" key="2">
    <source>
        <dbReference type="Proteomes" id="UP001482620"/>
    </source>
</evidence>
<protein>
    <recommendedName>
        <fullName evidence="3">Secreted protein</fullName>
    </recommendedName>
</protein>
<sequence length="110" mass="12164">MERGARACVTQTLPLFVCVCGSRRGRCTRLIVGHFKLYCHVCQLVHLSRHVDSVPKSQITKKKSLQNTPATCSHNAAPFLAEKTFQPARQSVSSVLQSATDFAEHDQPSI</sequence>
<dbReference type="EMBL" id="JAHRIQ010092756">
    <property type="protein sequence ID" value="MEQ2250512.1"/>
    <property type="molecule type" value="Genomic_DNA"/>
</dbReference>
<gene>
    <name evidence="1" type="ORF">ILYODFUR_001649</name>
</gene>
<keyword evidence="2" id="KW-1185">Reference proteome</keyword>
<evidence type="ECO:0000313" key="1">
    <source>
        <dbReference type="EMBL" id="MEQ2250512.1"/>
    </source>
</evidence>
<reference evidence="1 2" key="1">
    <citation type="submission" date="2021-06" db="EMBL/GenBank/DDBJ databases">
        <authorList>
            <person name="Palmer J.M."/>
        </authorList>
    </citation>
    <scope>NUCLEOTIDE SEQUENCE [LARGE SCALE GENOMIC DNA]</scope>
    <source>
        <strain evidence="2">if_2019</strain>
        <tissue evidence="1">Muscle</tissue>
    </source>
</reference>
<evidence type="ECO:0008006" key="3">
    <source>
        <dbReference type="Google" id="ProtNLM"/>
    </source>
</evidence>
<accession>A0ABV0V142</accession>
<proteinExistence type="predicted"/>
<name>A0ABV0V142_9TELE</name>
<dbReference type="Proteomes" id="UP001482620">
    <property type="component" value="Unassembled WGS sequence"/>
</dbReference>
<organism evidence="1 2">
    <name type="scientific">Ilyodon furcidens</name>
    <name type="common">goldbreast splitfin</name>
    <dbReference type="NCBI Taxonomy" id="33524"/>
    <lineage>
        <taxon>Eukaryota</taxon>
        <taxon>Metazoa</taxon>
        <taxon>Chordata</taxon>
        <taxon>Craniata</taxon>
        <taxon>Vertebrata</taxon>
        <taxon>Euteleostomi</taxon>
        <taxon>Actinopterygii</taxon>
        <taxon>Neopterygii</taxon>
        <taxon>Teleostei</taxon>
        <taxon>Neoteleostei</taxon>
        <taxon>Acanthomorphata</taxon>
        <taxon>Ovalentaria</taxon>
        <taxon>Atherinomorphae</taxon>
        <taxon>Cyprinodontiformes</taxon>
        <taxon>Goodeidae</taxon>
        <taxon>Ilyodon</taxon>
    </lineage>
</organism>
<comment type="caution">
    <text evidence="1">The sequence shown here is derived from an EMBL/GenBank/DDBJ whole genome shotgun (WGS) entry which is preliminary data.</text>
</comment>